<dbReference type="RefSeq" id="WP_282583541.1">
    <property type="nucleotide sequence ID" value="NZ_JAMOIM010000002.1"/>
</dbReference>
<dbReference type="PANTHER" id="PTHR33490">
    <property type="entry name" value="BLR5614 PROTEIN-RELATED"/>
    <property type="match status" value="1"/>
</dbReference>
<feature type="domain" description="Transglutaminase-like" evidence="1">
    <location>
        <begin position="160"/>
        <end position="224"/>
    </location>
</feature>
<dbReference type="InterPro" id="IPR002931">
    <property type="entry name" value="Transglutaminase-like"/>
</dbReference>
<dbReference type="SUPFAM" id="SSF54001">
    <property type="entry name" value="Cysteine proteinases"/>
    <property type="match status" value="1"/>
</dbReference>
<sequence length="280" mass="30844">MKFSLGCALGYDVKEPTPFLFNVELAKVATQTILTETLTLSPSLEAERWTMPETGNRYLRVVAPAGRFTLRYEADVDLNPVLESPELVTELAAGEIPLPTLVHLYPSRYCQSDRLQRLAQRTFGKERPGYSRVNAICNWIHDNVDYVGGASDELTSAIDTATERAGVCRDFSHLAISFCRALGIPARYASAYAWRLDPPDFHAVIEAYLRGPEGPGWYLFDPTRKSAANGLARIGIARDAAEVAFASPFGSVDFDKPDVWINAQDPSPPAAPTTMAIRCE</sequence>
<accession>A0AA42CIR7</accession>
<gene>
    <name evidence="2" type="ORF">M8523_03955</name>
</gene>
<dbReference type="EMBL" id="JAMOIM010000002">
    <property type="protein sequence ID" value="MCW6507171.1"/>
    <property type="molecule type" value="Genomic_DNA"/>
</dbReference>
<dbReference type="Pfam" id="PF21295">
    <property type="entry name" value="Bact_transglu_N_2"/>
    <property type="match status" value="1"/>
</dbReference>
<dbReference type="Gene3D" id="2.60.40.2250">
    <property type="match status" value="1"/>
</dbReference>
<dbReference type="Gene3D" id="3.10.620.30">
    <property type="match status" value="1"/>
</dbReference>
<dbReference type="SMART" id="SM00460">
    <property type="entry name" value="TGc"/>
    <property type="match status" value="1"/>
</dbReference>
<dbReference type="PANTHER" id="PTHR33490:SF12">
    <property type="entry name" value="BLL5557 PROTEIN"/>
    <property type="match status" value="1"/>
</dbReference>
<dbReference type="Proteomes" id="UP001165667">
    <property type="component" value="Unassembled WGS sequence"/>
</dbReference>
<evidence type="ECO:0000313" key="3">
    <source>
        <dbReference type="Proteomes" id="UP001165667"/>
    </source>
</evidence>
<dbReference type="AlphaFoldDB" id="A0AA42CIR7"/>
<evidence type="ECO:0000313" key="2">
    <source>
        <dbReference type="EMBL" id="MCW6507171.1"/>
    </source>
</evidence>
<name>A0AA42CIR7_9HYPH</name>
<protein>
    <submittedName>
        <fullName evidence="2">Transglutaminase family protein</fullName>
    </submittedName>
</protein>
<proteinExistence type="predicted"/>
<reference evidence="2" key="1">
    <citation type="submission" date="2022-05" db="EMBL/GenBank/DDBJ databases">
        <authorList>
            <person name="Pankratov T."/>
        </authorList>
    </citation>
    <scope>NUCLEOTIDE SEQUENCE</scope>
    <source>
        <strain evidence="2">BP6-180914</strain>
    </source>
</reference>
<dbReference type="Pfam" id="PF01841">
    <property type="entry name" value="Transglut_core"/>
    <property type="match status" value="1"/>
</dbReference>
<dbReference type="InterPro" id="IPR048930">
    <property type="entry name" value="Bact_transglu_N_2"/>
</dbReference>
<organism evidence="2 3">
    <name type="scientific">Lichenifustis flavocetrariae</name>
    <dbReference type="NCBI Taxonomy" id="2949735"/>
    <lineage>
        <taxon>Bacteria</taxon>
        <taxon>Pseudomonadati</taxon>
        <taxon>Pseudomonadota</taxon>
        <taxon>Alphaproteobacteria</taxon>
        <taxon>Hyphomicrobiales</taxon>
        <taxon>Lichenihabitantaceae</taxon>
        <taxon>Lichenifustis</taxon>
    </lineage>
</organism>
<keyword evidence="3" id="KW-1185">Reference proteome</keyword>
<evidence type="ECO:0000259" key="1">
    <source>
        <dbReference type="SMART" id="SM00460"/>
    </source>
</evidence>
<dbReference type="InterPro" id="IPR038765">
    <property type="entry name" value="Papain-like_cys_pep_sf"/>
</dbReference>
<comment type="caution">
    <text evidence="2">The sequence shown here is derived from an EMBL/GenBank/DDBJ whole genome shotgun (WGS) entry which is preliminary data.</text>
</comment>